<protein>
    <submittedName>
        <fullName evidence="3">DUF4240 domain-containing protein</fullName>
    </submittedName>
</protein>
<dbReference type="Proteomes" id="UP001162889">
    <property type="component" value="Unassembled WGS sequence"/>
</dbReference>
<reference evidence="3" key="1">
    <citation type="submission" date="2021-07" db="EMBL/GenBank/DDBJ databases">
        <title>Characterization of violacein-producing bacteria and related species.</title>
        <authorList>
            <person name="Wilson H.S."/>
            <person name="De Leon M.E."/>
        </authorList>
    </citation>
    <scope>NUCLEOTIDE SEQUENCE</scope>
    <source>
        <strain evidence="3">HSC-15S17</strain>
    </source>
</reference>
<evidence type="ECO:0000313" key="4">
    <source>
        <dbReference type="EMBL" id="MCP2010836.1"/>
    </source>
</evidence>
<feature type="chain" id="PRO_5041330975" evidence="1">
    <location>
        <begin position="27"/>
        <end position="195"/>
    </location>
</feature>
<dbReference type="EMBL" id="JALJZU010000009">
    <property type="protein sequence ID" value="MCP2010836.1"/>
    <property type="molecule type" value="Genomic_DNA"/>
</dbReference>
<dbReference type="InterPro" id="IPR025334">
    <property type="entry name" value="DUF4240"/>
</dbReference>
<dbReference type="RefSeq" id="WP_217943378.1">
    <property type="nucleotide sequence ID" value="NZ_JAHTGR010000008.1"/>
</dbReference>
<evidence type="ECO:0000313" key="5">
    <source>
        <dbReference type="Proteomes" id="UP001155901"/>
    </source>
</evidence>
<keyword evidence="6" id="KW-1185">Reference proteome</keyword>
<dbReference type="AlphaFoldDB" id="A0AA41H674"/>
<gene>
    <name evidence="3" type="ORF">KVP70_16935</name>
    <name evidence="4" type="ORF">L1274_004578</name>
</gene>
<dbReference type="Proteomes" id="UP001155901">
    <property type="component" value="Unassembled WGS sequence"/>
</dbReference>
<dbReference type="Pfam" id="PF14024">
    <property type="entry name" value="DUF4240"/>
    <property type="match status" value="1"/>
</dbReference>
<evidence type="ECO:0000313" key="3">
    <source>
        <dbReference type="EMBL" id="MBV6322623.1"/>
    </source>
</evidence>
<name>A0AA41H674_9BURK</name>
<reference evidence="4" key="2">
    <citation type="submission" date="2022-03" db="EMBL/GenBank/DDBJ databases">
        <title>Genome Encyclopedia of Bacteria and Archaea VI: Functional Genomics of Type Strains.</title>
        <authorList>
            <person name="Whitman W."/>
        </authorList>
    </citation>
    <scope>NUCLEOTIDE SEQUENCE</scope>
    <source>
        <strain evidence="4">HSC-15S17</strain>
    </source>
</reference>
<evidence type="ECO:0000256" key="1">
    <source>
        <dbReference type="SAM" id="SignalP"/>
    </source>
</evidence>
<accession>A0AA41H674</accession>
<evidence type="ECO:0000259" key="2">
    <source>
        <dbReference type="Pfam" id="PF14024"/>
    </source>
</evidence>
<proteinExistence type="predicted"/>
<evidence type="ECO:0000313" key="6">
    <source>
        <dbReference type="Proteomes" id="UP001162889"/>
    </source>
</evidence>
<feature type="signal peptide" evidence="1">
    <location>
        <begin position="1"/>
        <end position="26"/>
    </location>
</feature>
<keyword evidence="1" id="KW-0732">Signal</keyword>
<sequence length="195" mass="21871">MLIQRRSILLALACLALCATSPPVLSASAPMNEQQFWQLIDAVKNEAGTRIEFRPAVLQKHLSSLDPEAIQGFQQRYEALLLMANRWSLWGAASLMNGGCSDDGFKYFRDWLISEGEKTFKEALAKPDSLASFPRRDFFELELFGYAALKAYAAKGAGALERDFKVEYAVTEGLEWQEADLPQLFPALAAKYPRR</sequence>
<feature type="domain" description="DUF4240" evidence="2">
    <location>
        <begin position="31"/>
        <end position="153"/>
    </location>
</feature>
<organism evidence="3 5">
    <name type="scientific">Duganella violaceipulchra</name>
    <dbReference type="NCBI Taxonomy" id="2849652"/>
    <lineage>
        <taxon>Bacteria</taxon>
        <taxon>Pseudomonadati</taxon>
        <taxon>Pseudomonadota</taxon>
        <taxon>Betaproteobacteria</taxon>
        <taxon>Burkholderiales</taxon>
        <taxon>Oxalobacteraceae</taxon>
        <taxon>Telluria group</taxon>
        <taxon>Duganella</taxon>
    </lineage>
</organism>
<comment type="caution">
    <text evidence="3">The sequence shown here is derived from an EMBL/GenBank/DDBJ whole genome shotgun (WGS) entry which is preliminary data.</text>
</comment>
<dbReference type="EMBL" id="JAHTGR010000008">
    <property type="protein sequence ID" value="MBV6322623.1"/>
    <property type="molecule type" value="Genomic_DNA"/>
</dbReference>